<dbReference type="NCBIfam" id="NF005932">
    <property type="entry name" value="PRK07956.1"/>
    <property type="match status" value="1"/>
</dbReference>
<name>A0A927FAX0_9BACT</name>
<keyword evidence="10" id="KW-0460">Magnesium</keyword>
<evidence type="ECO:0000256" key="10">
    <source>
        <dbReference type="HAMAP-Rule" id="MF_01588"/>
    </source>
</evidence>
<dbReference type="InterPro" id="IPR010994">
    <property type="entry name" value="RuvA_2-like"/>
</dbReference>
<dbReference type="GO" id="GO:0006260">
    <property type="term" value="P:DNA replication"/>
    <property type="evidence" value="ECO:0007669"/>
    <property type="project" value="UniProtKB-KW"/>
</dbReference>
<dbReference type="Gene3D" id="3.30.470.30">
    <property type="entry name" value="DNA ligase/mRNA capping enzyme"/>
    <property type="match status" value="1"/>
</dbReference>
<evidence type="ECO:0000256" key="6">
    <source>
        <dbReference type="ARBA" id="ARBA00022833"/>
    </source>
</evidence>
<evidence type="ECO:0000256" key="9">
    <source>
        <dbReference type="ARBA" id="ARBA00034005"/>
    </source>
</evidence>
<dbReference type="GO" id="GO:0006281">
    <property type="term" value="P:DNA repair"/>
    <property type="evidence" value="ECO:0007669"/>
    <property type="project" value="UniProtKB-KW"/>
</dbReference>
<feature type="binding site" evidence="10">
    <location>
        <position position="429"/>
    </location>
    <ligand>
        <name>Zn(2+)</name>
        <dbReference type="ChEBI" id="CHEBI:29105"/>
    </ligand>
</feature>
<feature type="active site" description="N6-AMP-lysine intermediate" evidence="10">
    <location>
        <position position="112"/>
    </location>
</feature>
<comment type="catalytic activity">
    <reaction evidence="9 10">
        <text>NAD(+) + (deoxyribonucleotide)n-3'-hydroxyl + 5'-phospho-(deoxyribonucleotide)m = (deoxyribonucleotide)n+m + AMP + beta-nicotinamide D-nucleotide.</text>
        <dbReference type="EC" id="6.5.1.2"/>
    </reaction>
</comment>
<dbReference type="InterPro" id="IPR036420">
    <property type="entry name" value="BRCT_dom_sf"/>
</dbReference>
<evidence type="ECO:0000256" key="8">
    <source>
        <dbReference type="ARBA" id="ARBA00023204"/>
    </source>
</evidence>
<evidence type="ECO:0000256" key="5">
    <source>
        <dbReference type="ARBA" id="ARBA00022763"/>
    </source>
</evidence>
<dbReference type="Gene3D" id="3.40.50.10190">
    <property type="entry name" value="BRCT domain"/>
    <property type="match status" value="1"/>
</dbReference>
<accession>A0A927FAX0</accession>
<feature type="binding site" evidence="10">
    <location>
        <position position="133"/>
    </location>
    <ligand>
        <name>NAD(+)</name>
        <dbReference type="ChEBI" id="CHEBI:57540"/>
    </ligand>
</feature>
<dbReference type="PROSITE" id="PS50172">
    <property type="entry name" value="BRCT"/>
    <property type="match status" value="1"/>
</dbReference>
<feature type="domain" description="BRCT" evidence="11">
    <location>
        <begin position="582"/>
        <end position="660"/>
    </location>
</feature>
<dbReference type="InterPro" id="IPR012340">
    <property type="entry name" value="NA-bd_OB-fold"/>
</dbReference>
<dbReference type="InterPro" id="IPR004150">
    <property type="entry name" value="NAD_DNA_ligase_OB"/>
</dbReference>
<dbReference type="InterPro" id="IPR013840">
    <property type="entry name" value="DNAligase_N"/>
</dbReference>
<dbReference type="AlphaFoldDB" id="A0A927FAX0"/>
<feature type="binding site" evidence="10">
    <location>
        <position position="110"/>
    </location>
    <ligand>
        <name>NAD(+)</name>
        <dbReference type="ChEBI" id="CHEBI:57540"/>
    </ligand>
</feature>
<dbReference type="Gene3D" id="1.10.287.610">
    <property type="entry name" value="Helix hairpin bin"/>
    <property type="match status" value="1"/>
</dbReference>
<feature type="binding site" evidence="10">
    <location>
        <position position="312"/>
    </location>
    <ligand>
        <name>NAD(+)</name>
        <dbReference type="ChEBI" id="CHEBI:57540"/>
    </ligand>
</feature>
<dbReference type="Pfam" id="PF00533">
    <property type="entry name" value="BRCT"/>
    <property type="match status" value="1"/>
</dbReference>
<feature type="binding site" evidence="10">
    <location>
        <position position="406"/>
    </location>
    <ligand>
        <name>Zn(2+)</name>
        <dbReference type="ChEBI" id="CHEBI:29105"/>
    </ligand>
</feature>
<keyword evidence="3 10" id="KW-0235">DNA replication</keyword>
<evidence type="ECO:0000256" key="1">
    <source>
        <dbReference type="ARBA" id="ARBA00004067"/>
    </source>
</evidence>
<keyword evidence="2 10" id="KW-0436">Ligase</keyword>
<keyword evidence="4 10" id="KW-0479">Metal-binding</keyword>
<dbReference type="Pfam" id="PF01653">
    <property type="entry name" value="DNA_ligase_aden"/>
    <property type="match status" value="1"/>
</dbReference>
<dbReference type="SUPFAM" id="SSF52113">
    <property type="entry name" value="BRCT domain"/>
    <property type="match status" value="1"/>
</dbReference>
<evidence type="ECO:0000313" key="12">
    <source>
        <dbReference type="EMBL" id="MBD5781727.1"/>
    </source>
</evidence>
<keyword evidence="7 10" id="KW-0520">NAD</keyword>
<dbReference type="HAMAP" id="MF_01588">
    <property type="entry name" value="DNA_ligase_A"/>
    <property type="match status" value="1"/>
</dbReference>
<keyword evidence="8 10" id="KW-0234">DNA repair</keyword>
<comment type="cofactor">
    <cofactor evidence="10">
        <name>Mg(2+)</name>
        <dbReference type="ChEBI" id="CHEBI:18420"/>
    </cofactor>
    <cofactor evidence="10">
        <name>Mn(2+)</name>
        <dbReference type="ChEBI" id="CHEBI:29035"/>
    </cofactor>
</comment>
<dbReference type="CDD" id="cd17748">
    <property type="entry name" value="BRCT_DNA_ligase_like"/>
    <property type="match status" value="1"/>
</dbReference>
<dbReference type="SMART" id="SM00532">
    <property type="entry name" value="LIGANc"/>
    <property type="match status" value="1"/>
</dbReference>
<dbReference type="EC" id="6.5.1.2" evidence="10"/>
<dbReference type="RefSeq" id="WP_224772746.1">
    <property type="nucleotide sequence ID" value="NZ_JACYFG010000051.1"/>
</dbReference>
<proteinExistence type="inferred from homology"/>
<comment type="similarity">
    <text evidence="10">Belongs to the NAD-dependent DNA ligase family. LigA subfamily.</text>
</comment>
<evidence type="ECO:0000256" key="7">
    <source>
        <dbReference type="ARBA" id="ARBA00023027"/>
    </source>
</evidence>
<comment type="caution">
    <text evidence="12">The sequence shown here is derived from an EMBL/GenBank/DDBJ whole genome shotgun (WGS) entry which is preliminary data.</text>
</comment>
<dbReference type="Pfam" id="PF03120">
    <property type="entry name" value="OB_DNA_ligase"/>
    <property type="match status" value="1"/>
</dbReference>
<dbReference type="NCBIfam" id="TIGR00575">
    <property type="entry name" value="dnlj"/>
    <property type="match status" value="1"/>
</dbReference>
<keyword evidence="10" id="KW-0464">Manganese</keyword>
<feature type="binding site" evidence="10">
    <location>
        <position position="424"/>
    </location>
    <ligand>
        <name>Zn(2+)</name>
        <dbReference type="ChEBI" id="CHEBI:29105"/>
    </ligand>
</feature>
<sequence length="660" mass="73032">MAEAELRDRWMQLKAEIAYHDELYYQKAAPEISDAAYDALKQEFLRLDALFGAEEGHRRVGDDRGNGQGTAVHLSPMLSLDKAYSKSELERFHHQVAALAGREDISYSIEPKVDGMAVSVLFEDGKFVRAVTRGDGESGVIVSENVKRIDGFRTQLLGDSHPRRMELRGEVFVRFEDFVRINERRLARGEEAFAHPRSVAAGSVKLSDPAVFADRGLSIVFFAMGACEPNEDAPARQADFFEQARAWGLPVLEERMEVRGKLELLQSAEAMQDERLNYAYPTDGTVVKVDSFALQSRLGESRDAPHWALAYKSNGTQVESRLLSVTFQVGRSGALTPVAELEEVLISGSRVSRASLHSLPEIRRLDLRVGDSVFLKKAGEIIPQIVAVNYAKRNPSSLPIEAPLRCPSCATRLEYEEGQAKAFCRASACPERNKRRLEHYVSSAAMDFEGWGPVTISCLVDRGYVRDIADLYGVSRSMLGEFEHLGEESAAALIEAREASKRRELWRFVFGIGIPGIGEVRAQSLAARISEASDLLESDGIDWMPHERKALEAYFGESGRRRELEALVAVGACIRENVTGERGELPLVGKVFVFTGRLDSCTRAEATRLIESVGGRVRKSVTELSDYLVVGSSPGQKLQDAESRGVSILSEGEFLALVRP</sequence>
<keyword evidence="6 10" id="KW-0862">Zinc</keyword>
<dbReference type="InterPro" id="IPR013839">
    <property type="entry name" value="DNAligase_adenylation"/>
</dbReference>
<dbReference type="InterPro" id="IPR001357">
    <property type="entry name" value="BRCT_dom"/>
</dbReference>
<dbReference type="EMBL" id="JACYFG010000051">
    <property type="protein sequence ID" value="MBD5781727.1"/>
    <property type="molecule type" value="Genomic_DNA"/>
</dbReference>
<feature type="binding site" evidence="10">
    <location>
        <position position="409"/>
    </location>
    <ligand>
        <name>Zn(2+)</name>
        <dbReference type="ChEBI" id="CHEBI:29105"/>
    </ligand>
</feature>
<feature type="binding site" evidence="10">
    <location>
        <position position="288"/>
    </location>
    <ligand>
        <name>NAD(+)</name>
        <dbReference type="ChEBI" id="CHEBI:57540"/>
    </ligand>
</feature>
<dbReference type="SMART" id="SM00292">
    <property type="entry name" value="BRCT"/>
    <property type="match status" value="1"/>
</dbReference>
<keyword evidence="13" id="KW-1185">Reference proteome</keyword>
<organism evidence="12 13">
    <name type="scientific">Pelagicoccus enzymogenes</name>
    <dbReference type="NCBI Taxonomy" id="2773457"/>
    <lineage>
        <taxon>Bacteria</taxon>
        <taxon>Pseudomonadati</taxon>
        <taxon>Verrucomicrobiota</taxon>
        <taxon>Opitutia</taxon>
        <taxon>Puniceicoccales</taxon>
        <taxon>Pelagicoccaceae</taxon>
        <taxon>Pelagicoccus</taxon>
    </lineage>
</organism>
<dbReference type="SUPFAM" id="SSF56091">
    <property type="entry name" value="DNA ligase/mRNA capping enzyme, catalytic domain"/>
    <property type="match status" value="1"/>
</dbReference>
<dbReference type="Gene3D" id="2.40.50.140">
    <property type="entry name" value="Nucleic acid-binding proteins"/>
    <property type="match status" value="1"/>
</dbReference>
<dbReference type="Proteomes" id="UP000622317">
    <property type="component" value="Unassembled WGS sequence"/>
</dbReference>
<evidence type="ECO:0000256" key="3">
    <source>
        <dbReference type="ARBA" id="ARBA00022705"/>
    </source>
</evidence>
<dbReference type="SUPFAM" id="SSF47781">
    <property type="entry name" value="RuvA domain 2-like"/>
    <property type="match status" value="1"/>
</dbReference>
<evidence type="ECO:0000313" key="13">
    <source>
        <dbReference type="Proteomes" id="UP000622317"/>
    </source>
</evidence>
<dbReference type="Gene3D" id="1.10.150.20">
    <property type="entry name" value="5' to 3' exonuclease, C-terminal subdomain"/>
    <property type="match status" value="1"/>
</dbReference>
<gene>
    <name evidence="10 12" type="primary">ligA</name>
    <name evidence="12" type="ORF">IEN85_19660</name>
</gene>
<dbReference type="GO" id="GO:0046872">
    <property type="term" value="F:metal ion binding"/>
    <property type="evidence" value="ECO:0007669"/>
    <property type="project" value="UniProtKB-KW"/>
</dbReference>
<reference evidence="12" key="1">
    <citation type="submission" date="2020-09" db="EMBL/GenBank/DDBJ databases">
        <title>Pelagicoccus enzymogenes sp. nov. with an EPS production, isolated from marine sediment.</title>
        <authorList>
            <person name="Feng X."/>
        </authorList>
    </citation>
    <scope>NUCLEOTIDE SEQUENCE</scope>
    <source>
        <strain evidence="12">NFK12</strain>
    </source>
</reference>
<dbReference type="PIRSF" id="PIRSF001604">
    <property type="entry name" value="LigA"/>
    <property type="match status" value="1"/>
</dbReference>
<feature type="binding site" evidence="10">
    <location>
        <begin position="34"/>
        <end position="38"/>
    </location>
    <ligand>
        <name>NAD(+)</name>
        <dbReference type="ChEBI" id="CHEBI:57540"/>
    </ligand>
</feature>
<protein>
    <recommendedName>
        <fullName evidence="10">DNA ligase</fullName>
        <ecNumber evidence="10">6.5.1.2</ecNumber>
    </recommendedName>
    <alternativeName>
        <fullName evidence="10">Polydeoxyribonucleotide synthase [NAD(+)]</fullName>
    </alternativeName>
</protein>
<dbReference type="InterPro" id="IPR001679">
    <property type="entry name" value="DNA_ligase"/>
</dbReference>
<dbReference type="GO" id="GO:0003911">
    <property type="term" value="F:DNA ligase (NAD+) activity"/>
    <property type="evidence" value="ECO:0007669"/>
    <property type="project" value="UniProtKB-UniRule"/>
</dbReference>
<dbReference type="SUPFAM" id="SSF50249">
    <property type="entry name" value="Nucleic acid-binding proteins"/>
    <property type="match status" value="1"/>
</dbReference>
<feature type="binding site" evidence="10">
    <location>
        <begin position="79"/>
        <end position="80"/>
    </location>
    <ligand>
        <name>NAD(+)</name>
        <dbReference type="ChEBI" id="CHEBI:57540"/>
    </ligand>
</feature>
<evidence type="ECO:0000259" key="11">
    <source>
        <dbReference type="PROSITE" id="PS50172"/>
    </source>
</evidence>
<feature type="binding site" evidence="10">
    <location>
        <position position="170"/>
    </location>
    <ligand>
        <name>NAD(+)</name>
        <dbReference type="ChEBI" id="CHEBI:57540"/>
    </ligand>
</feature>
<keyword evidence="5 10" id="KW-0227">DNA damage</keyword>
<comment type="function">
    <text evidence="1 10">DNA ligase that catalyzes the formation of phosphodiester linkages between 5'-phosphoryl and 3'-hydroxyl groups in double-stranded DNA using NAD as a coenzyme and as the energy source for the reaction. It is essential for DNA replication and repair of damaged DNA.</text>
</comment>
<evidence type="ECO:0000256" key="4">
    <source>
        <dbReference type="ARBA" id="ARBA00022723"/>
    </source>
</evidence>
<evidence type="ECO:0000256" key="2">
    <source>
        <dbReference type="ARBA" id="ARBA00022598"/>
    </source>
</evidence>